<dbReference type="SUPFAM" id="SSF51735">
    <property type="entry name" value="NAD(P)-binding Rossmann-fold domains"/>
    <property type="match status" value="1"/>
</dbReference>
<dbReference type="Pfam" id="PF00389">
    <property type="entry name" value="2-Hacid_dh"/>
    <property type="match status" value="1"/>
</dbReference>
<feature type="domain" description="D-isomer specific 2-hydroxyacid dehydrogenase catalytic" evidence="5">
    <location>
        <begin position="63"/>
        <end position="329"/>
    </location>
</feature>
<evidence type="ECO:0000259" key="5">
    <source>
        <dbReference type="Pfam" id="PF00389"/>
    </source>
</evidence>
<dbReference type="Pfam" id="PF02826">
    <property type="entry name" value="2-Hacid_dh_C"/>
    <property type="match status" value="1"/>
</dbReference>
<keyword evidence="2 4" id="KW-0560">Oxidoreductase</keyword>
<reference evidence="7" key="1">
    <citation type="journal article" date="2020" name="mSystems">
        <title>Genome- and Community-Level Interaction Insights into Carbon Utilization and Element Cycling Functions of Hydrothermarchaeota in Hydrothermal Sediment.</title>
        <authorList>
            <person name="Zhou Z."/>
            <person name="Liu Y."/>
            <person name="Xu W."/>
            <person name="Pan J."/>
            <person name="Luo Z.H."/>
            <person name="Li M."/>
        </authorList>
    </citation>
    <scope>NUCLEOTIDE SEQUENCE [LARGE SCALE GENOMIC DNA]</scope>
    <source>
        <strain evidence="7">SpSt-556</strain>
    </source>
</reference>
<dbReference type="SUPFAM" id="SSF52283">
    <property type="entry name" value="Formate/glycerate dehydrogenase catalytic domain-like"/>
    <property type="match status" value="1"/>
</dbReference>
<accession>A0A7C4L0U8</accession>
<dbReference type="PANTHER" id="PTHR43333">
    <property type="entry name" value="2-HACID_DH_C DOMAIN-CONTAINING PROTEIN"/>
    <property type="match status" value="1"/>
</dbReference>
<evidence type="ECO:0000256" key="1">
    <source>
        <dbReference type="ARBA" id="ARBA00005854"/>
    </source>
</evidence>
<dbReference type="EMBL" id="DSXR01000105">
    <property type="protein sequence ID" value="HGS88060.1"/>
    <property type="molecule type" value="Genomic_DNA"/>
</dbReference>
<sequence length="340" mass="37751">MSTTPIPTLFTVSFPPEMLEKVIQVSPRIRLMTHTVRSAEEIPAELWKQVEILYTDRILPDPALVPNLRWVQFHFAGVDHVASHPLMGKKDIQITTLSGAAAPQVAEHVLLMLLALGHKIPELAAFQARAEWPKDRWERFRALELRESTVGIVGYGSIGREVARLLHPLGTRILAAKRDLRHPEDHGYTPPGLGDPNGDLFTRLYPIQALRSMLKECDFVVVCLPLSPATRGLIGEAELAAMKPSAFLVDVSRGGIVNHAALIAALQEKRIAGAALDVFPEEPLPPSSPLWKMPNVIITPHISGISAHYSQRAMDLFLENLKRYLSGNLLYNLYDPELGY</sequence>
<organism evidence="7">
    <name type="scientific">Bellilinea caldifistulae</name>
    <dbReference type="NCBI Taxonomy" id="360411"/>
    <lineage>
        <taxon>Bacteria</taxon>
        <taxon>Bacillati</taxon>
        <taxon>Chloroflexota</taxon>
        <taxon>Anaerolineae</taxon>
        <taxon>Anaerolineales</taxon>
        <taxon>Anaerolineaceae</taxon>
        <taxon>Bellilinea</taxon>
    </lineage>
</organism>
<evidence type="ECO:0000256" key="3">
    <source>
        <dbReference type="ARBA" id="ARBA00023027"/>
    </source>
</evidence>
<keyword evidence="3" id="KW-0520">NAD</keyword>
<protein>
    <submittedName>
        <fullName evidence="7">D-2-hydroxyacid dehydrogenase</fullName>
    </submittedName>
</protein>
<evidence type="ECO:0000256" key="4">
    <source>
        <dbReference type="RuleBase" id="RU003719"/>
    </source>
</evidence>
<dbReference type="PANTHER" id="PTHR43333:SF1">
    <property type="entry name" value="D-ISOMER SPECIFIC 2-HYDROXYACID DEHYDROGENASE NAD-BINDING DOMAIN-CONTAINING PROTEIN"/>
    <property type="match status" value="1"/>
</dbReference>
<dbReference type="GO" id="GO:0051287">
    <property type="term" value="F:NAD binding"/>
    <property type="evidence" value="ECO:0007669"/>
    <property type="project" value="InterPro"/>
</dbReference>
<dbReference type="AlphaFoldDB" id="A0A7C4L0U8"/>
<dbReference type="InterPro" id="IPR036291">
    <property type="entry name" value="NAD(P)-bd_dom_sf"/>
</dbReference>
<dbReference type="GO" id="GO:0016616">
    <property type="term" value="F:oxidoreductase activity, acting on the CH-OH group of donors, NAD or NADP as acceptor"/>
    <property type="evidence" value="ECO:0007669"/>
    <property type="project" value="InterPro"/>
</dbReference>
<evidence type="ECO:0000259" key="6">
    <source>
        <dbReference type="Pfam" id="PF02826"/>
    </source>
</evidence>
<evidence type="ECO:0000313" key="7">
    <source>
        <dbReference type="EMBL" id="HGS88060.1"/>
    </source>
</evidence>
<evidence type="ECO:0000256" key="2">
    <source>
        <dbReference type="ARBA" id="ARBA00023002"/>
    </source>
</evidence>
<proteinExistence type="inferred from homology"/>
<gene>
    <name evidence="7" type="ORF">ENT17_10630</name>
</gene>
<dbReference type="InterPro" id="IPR006139">
    <property type="entry name" value="D-isomer_2_OHA_DH_cat_dom"/>
</dbReference>
<comment type="similarity">
    <text evidence="1 4">Belongs to the D-isomer specific 2-hydroxyacid dehydrogenase family.</text>
</comment>
<dbReference type="InterPro" id="IPR006140">
    <property type="entry name" value="D-isomer_DH_NAD-bd"/>
</dbReference>
<feature type="domain" description="D-isomer specific 2-hydroxyacid dehydrogenase NAD-binding" evidence="6">
    <location>
        <begin position="111"/>
        <end position="303"/>
    </location>
</feature>
<comment type="caution">
    <text evidence="7">The sequence shown here is derived from an EMBL/GenBank/DDBJ whole genome shotgun (WGS) entry which is preliminary data.</text>
</comment>
<dbReference type="CDD" id="cd05300">
    <property type="entry name" value="2-Hacid_dh_1"/>
    <property type="match status" value="1"/>
</dbReference>
<name>A0A7C4L0U8_9CHLR</name>
<dbReference type="Gene3D" id="3.40.50.720">
    <property type="entry name" value="NAD(P)-binding Rossmann-like Domain"/>
    <property type="match status" value="2"/>
</dbReference>